<reference evidence="8" key="1">
    <citation type="journal article" date="2019" name="Int. J. Syst. Evol. Microbiol.">
        <title>The Global Catalogue of Microorganisms (GCM) 10K type strain sequencing project: providing services to taxonomists for standard genome sequencing and annotation.</title>
        <authorList>
            <consortium name="The Broad Institute Genomics Platform"/>
            <consortium name="The Broad Institute Genome Sequencing Center for Infectious Disease"/>
            <person name="Wu L."/>
            <person name="Ma J."/>
        </authorList>
    </citation>
    <scope>NUCLEOTIDE SEQUENCE [LARGE SCALE GENOMIC DNA]</scope>
    <source>
        <strain evidence="8">JCM 30742</strain>
    </source>
</reference>
<evidence type="ECO:0000256" key="5">
    <source>
        <dbReference type="SAM" id="MobiDB-lite"/>
    </source>
</evidence>
<evidence type="ECO:0000313" key="7">
    <source>
        <dbReference type="EMBL" id="GAA3680213.1"/>
    </source>
</evidence>
<name>A0ABP7C591_9MICC</name>
<dbReference type="Gene3D" id="3.50.50.60">
    <property type="entry name" value="FAD/NAD(P)-binding domain"/>
    <property type="match status" value="1"/>
</dbReference>
<dbReference type="InterPro" id="IPR017941">
    <property type="entry name" value="Rieske_2Fe-2S"/>
</dbReference>
<keyword evidence="1" id="KW-0001">2Fe-2S</keyword>
<organism evidence="7 8">
    <name type="scientific">Arthrobacter ginkgonis</name>
    <dbReference type="NCBI Taxonomy" id="1630594"/>
    <lineage>
        <taxon>Bacteria</taxon>
        <taxon>Bacillati</taxon>
        <taxon>Actinomycetota</taxon>
        <taxon>Actinomycetes</taxon>
        <taxon>Micrococcales</taxon>
        <taxon>Micrococcaceae</taxon>
        <taxon>Arthrobacter</taxon>
    </lineage>
</organism>
<dbReference type="PANTHER" id="PTHR13847:SF274">
    <property type="entry name" value="RIESKE 2FE-2S IRON-SULFUR PROTEIN YHFW-RELATED"/>
    <property type="match status" value="1"/>
</dbReference>
<accession>A0ABP7C591</accession>
<keyword evidence="3" id="KW-0408">Iron</keyword>
<dbReference type="InterPro" id="IPR006076">
    <property type="entry name" value="FAD-dep_OxRdtase"/>
</dbReference>
<evidence type="ECO:0000256" key="4">
    <source>
        <dbReference type="ARBA" id="ARBA00023014"/>
    </source>
</evidence>
<gene>
    <name evidence="7" type="ORF">GCM10023081_17940</name>
</gene>
<feature type="compositionally biased region" description="Pro residues" evidence="5">
    <location>
        <begin position="482"/>
        <end position="493"/>
    </location>
</feature>
<keyword evidence="2" id="KW-0479">Metal-binding</keyword>
<dbReference type="RefSeq" id="WP_345150160.1">
    <property type="nucleotide sequence ID" value="NZ_BAABEO010000011.1"/>
</dbReference>
<dbReference type="SUPFAM" id="SSF51971">
    <property type="entry name" value="Nucleotide-binding domain"/>
    <property type="match status" value="1"/>
</dbReference>
<comment type="caution">
    <text evidence="7">The sequence shown here is derived from an EMBL/GenBank/DDBJ whole genome shotgun (WGS) entry which is preliminary data.</text>
</comment>
<dbReference type="PANTHER" id="PTHR13847">
    <property type="entry name" value="SARCOSINE DEHYDROGENASE-RELATED"/>
    <property type="match status" value="1"/>
</dbReference>
<feature type="region of interest" description="Disordered" evidence="5">
    <location>
        <begin position="473"/>
        <end position="505"/>
    </location>
</feature>
<evidence type="ECO:0000256" key="3">
    <source>
        <dbReference type="ARBA" id="ARBA00023004"/>
    </source>
</evidence>
<dbReference type="Pfam" id="PF00355">
    <property type="entry name" value="Rieske"/>
    <property type="match status" value="1"/>
</dbReference>
<dbReference type="Gene3D" id="2.102.10.10">
    <property type="entry name" value="Rieske [2Fe-2S] iron-sulphur domain"/>
    <property type="match status" value="1"/>
</dbReference>
<dbReference type="Pfam" id="PF01266">
    <property type="entry name" value="DAO"/>
    <property type="match status" value="1"/>
</dbReference>
<dbReference type="SUPFAM" id="SSF50022">
    <property type="entry name" value="ISP domain"/>
    <property type="match status" value="1"/>
</dbReference>
<dbReference type="Gene3D" id="3.30.9.10">
    <property type="entry name" value="D-Amino Acid Oxidase, subunit A, domain 2"/>
    <property type="match status" value="1"/>
</dbReference>
<dbReference type="InterPro" id="IPR036922">
    <property type="entry name" value="Rieske_2Fe-2S_sf"/>
</dbReference>
<feature type="domain" description="Rieske" evidence="6">
    <location>
        <begin position="425"/>
        <end position="485"/>
    </location>
</feature>
<evidence type="ECO:0000256" key="2">
    <source>
        <dbReference type="ARBA" id="ARBA00022723"/>
    </source>
</evidence>
<keyword evidence="8" id="KW-1185">Reference proteome</keyword>
<evidence type="ECO:0000256" key="1">
    <source>
        <dbReference type="ARBA" id="ARBA00022714"/>
    </source>
</evidence>
<dbReference type="Proteomes" id="UP001500752">
    <property type="component" value="Unassembled WGS sequence"/>
</dbReference>
<evidence type="ECO:0000313" key="8">
    <source>
        <dbReference type="Proteomes" id="UP001500752"/>
    </source>
</evidence>
<dbReference type="EMBL" id="BAABEO010000011">
    <property type="protein sequence ID" value="GAA3680213.1"/>
    <property type="molecule type" value="Genomic_DNA"/>
</dbReference>
<dbReference type="InterPro" id="IPR036188">
    <property type="entry name" value="FAD/NAD-bd_sf"/>
</dbReference>
<keyword evidence="4" id="KW-0411">Iron-sulfur</keyword>
<sequence length="505" mass="53270">MTGPLWMEGRVPPDCDVLPRGTDGTIDTIVVGAGITGLCTALMLLRAGQRVVVLEARHPGAVTTGRTTAKVTALHAGRAGTILRRHGAEVAHAYVRANADALDWLARLCGGLGVDMQTRRAVTYAQTTTGRARLEDDLRVLETAGLPALDLRPGSLEVPFPFAGAVGLEGQRQFDPMDFVSAAVAEVRRLGGTVVAGARVLGVSATGTPTVRIGPGHPAERRAPVRLGARRVVMATGTPTLLRGLVFTRVHPERSYILAYRRVHPGAGDLPGDMLISLDGPRRSLRTTTSPDGTERLLVGGASHVVGRDPGTVPLANLRAWANRMFPDLAETHAWSAQDYSPVGGLPMAGPLRVAGLGASPVLFASGFAKWGMTNGVAAAMHLARLCAGRATEDTAPSLEWAERLYGRHPDMEGAADTARLNAGVVSRLIAESVQRATPRCTHLGGRLHWNAVERSWDCPLHGSRFAPDGCLLEGPATRNLPPSPRNRPPAPNDPDLGTAPPGTP</sequence>
<protein>
    <submittedName>
        <fullName evidence="7">FAD-dependent oxidoreductase</fullName>
    </submittedName>
</protein>
<dbReference type="PROSITE" id="PS51296">
    <property type="entry name" value="RIESKE"/>
    <property type="match status" value="1"/>
</dbReference>
<proteinExistence type="predicted"/>
<evidence type="ECO:0000259" key="6">
    <source>
        <dbReference type="PROSITE" id="PS51296"/>
    </source>
</evidence>